<dbReference type="Gene3D" id="3.30.930.10">
    <property type="entry name" value="Bira Bifunctional Protein, Domain 2"/>
    <property type="match status" value="2"/>
</dbReference>
<comment type="catalytic activity">
    <reaction evidence="6 7">
        <text>tRNA(His) + L-histidine + ATP = L-histidyl-tRNA(His) + AMP + diphosphate + H(+)</text>
        <dbReference type="Rhea" id="RHEA:17313"/>
        <dbReference type="Rhea" id="RHEA-COMP:9665"/>
        <dbReference type="Rhea" id="RHEA-COMP:9689"/>
        <dbReference type="ChEBI" id="CHEBI:15378"/>
        <dbReference type="ChEBI" id="CHEBI:30616"/>
        <dbReference type="ChEBI" id="CHEBI:33019"/>
        <dbReference type="ChEBI" id="CHEBI:57595"/>
        <dbReference type="ChEBI" id="CHEBI:78442"/>
        <dbReference type="ChEBI" id="CHEBI:78527"/>
        <dbReference type="ChEBI" id="CHEBI:456215"/>
        <dbReference type="EC" id="6.1.1.21"/>
    </reaction>
</comment>
<evidence type="ECO:0000256" key="5">
    <source>
        <dbReference type="ARBA" id="ARBA00023146"/>
    </source>
</evidence>
<dbReference type="AlphaFoldDB" id="Q118Q2"/>
<sequence length="517" mass="59250">MQTIKVERVTGVNDILPSTYQIDQQIKSILSSNFESYGYRPIDVPLIEYTELYLKKSGEDIISRLYDFIYRNRRLCLRPEFTASVVRAYLDNLQELPLPVRLYYMGPVFRYEQPQKEKYGQFTQMGIELIGATGAIADGEIISMACQGLDRLGLTEYQTFIGHVGVLNNFLDHLQLDTRLRSFLLTQMETLRIEGKEIVESRLSEIYPAFKKNNFLAEQLDTNTTTKKITDILQNLEENEARTAIFKLLESMNIELTSTRTPEEIVDRLLIKIKHQDQTKELNQALEFMTELSQLKGEPQAIFKEIKKLLSAYGIDDYGLAELQDILKSLEAFNIDKNRISLDLGISRGLQYYTGMVFEIYDSKLGVERKLCGGGRYDDLVVSLGGKQETPATGFSYLMEELRKELTEKAHLSFNNYQFVEALVVGLTREDYSDSVRVAEKLRSLGLRIETDVIGRDIQSNIEYGNQQKISFLIIVNSTEKKGGKVLLQNLDSGEQKKLELHEVVHQVRNIKDNTNC</sequence>
<dbReference type="SUPFAM" id="SSF52954">
    <property type="entry name" value="Class II aaRS ABD-related"/>
    <property type="match status" value="1"/>
</dbReference>
<keyword evidence="2 7" id="KW-0963">Cytoplasm</keyword>
<dbReference type="InterPro" id="IPR036621">
    <property type="entry name" value="Anticodon-bd_dom_sf"/>
</dbReference>
<dbReference type="PROSITE" id="PS50862">
    <property type="entry name" value="AA_TRNA_LIGASE_II"/>
    <property type="match status" value="1"/>
</dbReference>
<dbReference type="GO" id="GO:0005524">
    <property type="term" value="F:ATP binding"/>
    <property type="evidence" value="ECO:0007669"/>
    <property type="project" value="UniProtKB-UniRule"/>
</dbReference>
<feature type="binding site" evidence="8">
    <location>
        <begin position="80"/>
        <end position="82"/>
    </location>
    <ligand>
        <name>L-histidine</name>
        <dbReference type="ChEBI" id="CHEBI:57595"/>
    </ligand>
</feature>
<dbReference type="GO" id="GO:0005737">
    <property type="term" value="C:cytoplasm"/>
    <property type="evidence" value="ECO:0007669"/>
    <property type="project" value="UniProtKB-SubCell"/>
</dbReference>
<dbReference type="PANTHER" id="PTHR43707:SF1">
    <property type="entry name" value="HISTIDINE--TRNA LIGASE, MITOCHONDRIAL-RELATED"/>
    <property type="match status" value="1"/>
</dbReference>
<evidence type="ECO:0000256" key="2">
    <source>
        <dbReference type="ARBA" id="ARBA00022490"/>
    </source>
</evidence>
<dbReference type="SUPFAM" id="SSF55681">
    <property type="entry name" value="Class II aaRS and biotin synthetases"/>
    <property type="match status" value="1"/>
</dbReference>
<reference evidence="10" key="1">
    <citation type="submission" date="2006-06" db="EMBL/GenBank/DDBJ databases">
        <title>Complete sequence of Trichodesmium erythraeum IMS101.</title>
        <authorList>
            <consortium name="US DOE Joint Genome Institute"/>
            <person name="Copeland A."/>
            <person name="Lucas S."/>
            <person name="Lapidus A."/>
            <person name="Barry K."/>
            <person name="Detter J.C."/>
            <person name="Glavina del Rio T."/>
            <person name="Hammon N."/>
            <person name="Israni S."/>
            <person name="Dalin E."/>
            <person name="Tice H."/>
            <person name="Pitluck S."/>
            <person name="Kiss H."/>
            <person name="Munk A.C."/>
            <person name="Brettin T."/>
            <person name="Bruce D."/>
            <person name="Han C."/>
            <person name="Tapia R."/>
            <person name="Gilna P."/>
            <person name="Schmutz J."/>
            <person name="Larimer F."/>
            <person name="Land M."/>
            <person name="Hauser L."/>
            <person name="Kyrpides N."/>
            <person name="Kim E."/>
            <person name="Richardson P."/>
        </authorList>
    </citation>
    <scope>NUCLEOTIDE SEQUENCE [LARGE SCALE GENOMIC DNA]</scope>
    <source>
        <strain evidence="10">IMS101</strain>
    </source>
</reference>
<dbReference type="Pfam" id="PF13393">
    <property type="entry name" value="tRNA-synt_His"/>
    <property type="match status" value="2"/>
</dbReference>
<dbReference type="InterPro" id="IPR004516">
    <property type="entry name" value="HisRS/HisZ"/>
</dbReference>
<proteinExistence type="inferred from homology"/>
<dbReference type="InterPro" id="IPR015807">
    <property type="entry name" value="His-tRNA-ligase"/>
</dbReference>
<evidence type="ECO:0000256" key="1">
    <source>
        <dbReference type="ARBA" id="ARBA00008226"/>
    </source>
</evidence>
<evidence type="ECO:0000313" key="10">
    <source>
        <dbReference type="EMBL" id="ABG50022.1"/>
    </source>
</evidence>
<feature type="binding site" evidence="8">
    <location>
        <begin position="352"/>
        <end position="353"/>
    </location>
    <ligand>
        <name>L-histidine</name>
        <dbReference type="ChEBI" id="CHEBI:57595"/>
    </ligand>
</feature>
<feature type="binding site" evidence="8">
    <location>
        <position position="124"/>
    </location>
    <ligand>
        <name>L-histidine</name>
        <dbReference type="ChEBI" id="CHEBI:57595"/>
    </ligand>
</feature>
<dbReference type="HOGENOM" id="CLU_025113_3_1_3"/>
<dbReference type="Pfam" id="PF03129">
    <property type="entry name" value="HGTP_anticodon"/>
    <property type="match status" value="1"/>
</dbReference>
<feature type="binding site" evidence="8">
    <location>
        <position position="348"/>
    </location>
    <ligand>
        <name>L-histidine</name>
        <dbReference type="ChEBI" id="CHEBI:57595"/>
    </ligand>
</feature>
<dbReference type="GO" id="GO:0006427">
    <property type="term" value="P:histidyl-tRNA aminoacylation"/>
    <property type="evidence" value="ECO:0007669"/>
    <property type="project" value="UniProtKB-UniRule"/>
</dbReference>
<dbReference type="EC" id="6.1.1.21" evidence="7"/>
<evidence type="ECO:0000256" key="6">
    <source>
        <dbReference type="ARBA" id="ARBA00047639"/>
    </source>
</evidence>
<gene>
    <name evidence="7" type="primary">hisS</name>
    <name evidence="10" type="ordered locus">Tery_0577</name>
</gene>
<comment type="subunit">
    <text evidence="7">Homodimer.</text>
</comment>
<dbReference type="PANTHER" id="PTHR43707">
    <property type="entry name" value="HISTIDYL-TRNA SYNTHETASE"/>
    <property type="match status" value="1"/>
</dbReference>
<keyword evidence="10" id="KW-0808">Transferase</keyword>
<dbReference type="PIRSF" id="PIRSF001549">
    <property type="entry name" value="His-tRNA_synth"/>
    <property type="match status" value="1"/>
</dbReference>
<dbReference type="CDD" id="cd00773">
    <property type="entry name" value="HisRS-like_core"/>
    <property type="match status" value="1"/>
</dbReference>
<dbReference type="eggNOG" id="COG0124">
    <property type="taxonomic scope" value="Bacteria"/>
</dbReference>
<dbReference type="InterPro" id="IPR045864">
    <property type="entry name" value="aa-tRNA-synth_II/BPL/LPL"/>
</dbReference>
<keyword evidence="7" id="KW-0648">Protein biosynthesis</keyword>
<accession>Q118Q2</accession>
<dbReference type="HAMAP" id="MF_00127">
    <property type="entry name" value="His_tRNA_synth"/>
    <property type="match status" value="1"/>
</dbReference>
<keyword evidence="3 7" id="KW-0547">Nucleotide-binding</keyword>
<dbReference type="KEGG" id="ter:Tery_0577"/>
<comment type="subcellular location">
    <subcellularLocation>
        <location evidence="7">Cytoplasm</location>
    </subcellularLocation>
</comment>
<dbReference type="OrthoDB" id="9800814at2"/>
<evidence type="ECO:0000256" key="3">
    <source>
        <dbReference type="ARBA" id="ARBA00022741"/>
    </source>
</evidence>
<evidence type="ECO:0000259" key="9">
    <source>
        <dbReference type="PROSITE" id="PS50862"/>
    </source>
</evidence>
<dbReference type="InterPro" id="IPR006195">
    <property type="entry name" value="aa-tRNA-synth_II"/>
</dbReference>
<keyword evidence="4 7" id="KW-0067">ATP-binding</keyword>
<dbReference type="InterPro" id="IPR041715">
    <property type="entry name" value="HisRS-like_core"/>
</dbReference>
<name>Q118Q2_TRIEI</name>
<feature type="domain" description="Aminoacyl-transfer RNA synthetases class-II family profile" evidence="9">
    <location>
        <begin position="11"/>
        <end position="138"/>
    </location>
</feature>
<evidence type="ECO:0000256" key="4">
    <source>
        <dbReference type="ARBA" id="ARBA00022840"/>
    </source>
</evidence>
<keyword evidence="7" id="KW-0436">Ligase</keyword>
<dbReference type="Gene3D" id="3.40.50.800">
    <property type="entry name" value="Anticodon-binding domain"/>
    <property type="match status" value="1"/>
</dbReference>
<dbReference type="GO" id="GO:0016757">
    <property type="term" value="F:glycosyltransferase activity"/>
    <property type="evidence" value="ECO:0007669"/>
    <property type="project" value="UniProtKB-KW"/>
</dbReference>
<dbReference type="InterPro" id="IPR004154">
    <property type="entry name" value="Anticodon-bd"/>
</dbReference>
<feature type="binding site" evidence="8">
    <location>
        <position position="128"/>
    </location>
    <ligand>
        <name>L-histidine</name>
        <dbReference type="ChEBI" id="CHEBI:57595"/>
    </ligand>
</feature>
<organism evidence="10">
    <name type="scientific">Trichodesmium erythraeum (strain IMS101)</name>
    <dbReference type="NCBI Taxonomy" id="203124"/>
    <lineage>
        <taxon>Bacteria</taxon>
        <taxon>Bacillati</taxon>
        <taxon>Cyanobacteriota</taxon>
        <taxon>Cyanophyceae</taxon>
        <taxon>Oscillatoriophycideae</taxon>
        <taxon>Oscillatoriales</taxon>
        <taxon>Microcoleaceae</taxon>
        <taxon>Trichodesmium</taxon>
    </lineage>
</organism>
<protein>
    <recommendedName>
        <fullName evidence="7">Histidine--tRNA ligase</fullName>
        <ecNumber evidence="7">6.1.1.21</ecNumber>
    </recommendedName>
    <alternativeName>
        <fullName evidence="7">Histidyl-tRNA synthetase</fullName>
        <shortName evidence="7">HisRS</shortName>
    </alternativeName>
</protein>
<evidence type="ECO:0000256" key="8">
    <source>
        <dbReference type="PIRSR" id="PIRSR001549-1"/>
    </source>
</evidence>
<feature type="binding site" evidence="8">
    <location>
        <position position="110"/>
    </location>
    <ligand>
        <name>L-histidine</name>
        <dbReference type="ChEBI" id="CHEBI:57595"/>
    </ligand>
</feature>
<comment type="similarity">
    <text evidence="1 7">Belongs to the class-II aminoacyl-tRNA synthetase family.</text>
</comment>
<dbReference type="STRING" id="203124.Tery_0577"/>
<dbReference type="EMBL" id="CP000393">
    <property type="protein sequence ID" value="ABG50022.1"/>
    <property type="molecule type" value="Genomic_DNA"/>
</dbReference>
<dbReference type="GO" id="GO:0004821">
    <property type="term" value="F:histidine-tRNA ligase activity"/>
    <property type="evidence" value="ECO:0007669"/>
    <property type="project" value="UniProtKB-UniRule"/>
</dbReference>
<keyword evidence="10" id="KW-0328">Glycosyltransferase</keyword>
<keyword evidence="5 7" id="KW-0030">Aminoacyl-tRNA synthetase</keyword>
<evidence type="ECO:0000256" key="7">
    <source>
        <dbReference type="HAMAP-Rule" id="MF_00127"/>
    </source>
</evidence>